<dbReference type="Pfam" id="PF24842">
    <property type="entry name" value="UFD1_N2"/>
    <property type="match status" value="1"/>
</dbReference>
<evidence type="ECO:0000256" key="1">
    <source>
        <dbReference type="ARBA" id="ARBA00006043"/>
    </source>
</evidence>
<evidence type="ECO:0000259" key="5">
    <source>
        <dbReference type="Pfam" id="PF24842"/>
    </source>
</evidence>
<dbReference type="InterPro" id="IPR042299">
    <property type="entry name" value="Ufd1-like_Nn"/>
</dbReference>
<dbReference type="STRING" id="857566.A0A1E3PE98"/>
<dbReference type="InterPro" id="IPR055418">
    <property type="entry name" value="UFD1_N2"/>
</dbReference>
<dbReference type="Gene3D" id="3.10.330.10">
    <property type="match status" value="1"/>
</dbReference>
<evidence type="ECO:0000259" key="4">
    <source>
        <dbReference type="Pfam" id="PF21366"/>
    </source>
</evidence>
<dbReference type="InterPro" id="IPR049439">
    <property type="entry name" value="TRAFD1-XIAF1_Znf"/>
</dbReference>
<dbReference type="Gene3D" id="2.40.40.50">
    <property type="entry name" value="Ubiquitin fusion degradation protein UFD1, N-terminal domain"/>
    <property type="match status" value="1"/>
</dbReference>
<protein>
    <recommendedName>
        <fullName evidence="8">Ubiquitin-protein ligase E3A N-terminal zinc-binding domain-containing protein</fullName>
    </recommendedName>
</protein>
<organism evidence="6 7">
    <name type="scientific">Nadsonia fulvescens var. elongata DSM 6958</name>
    <dbReference type="NCBI Taxonomy" id="857566"/>
    <lineage>
        <taxon>Eukaryota</taxon>
        <taxon>Fungi</taxon>
        <taxon>Dikarya</taxon>
        <taxon>Ascomycota</taxon>
        <taxon>Saccharomycotina</taxon>
        <taxon>Dipodascomycetes</taxon>
        <taxon>Dipodascales</taxon>
        <taxon>Dipodascales incertae sedis</taxon>
        <taxon>Nadsonia</taxon>
    </lineage>
</organism>
<feature type="domain" description="Ubiquitin fusion degradation protein UFD1 N-terminal subdomain 2" evidence="5">
    <location>
        <begin position="122"/>
        <end position="214"/>
    </location>
</feature>
<feature type="domain" description="TRAFD1/XAF1 zinc finger" evidence="4">
    <location>
        <begin position="515"/>
        <end position="543"/>
    </location>
</feature>
<dbReference type="GO" id="GO:0036503">
    <property type="term" value="P:ERAD pathway"/>
    <property type="evidence" value="ECO:0007669"/>
    <property type="project" value="TreeGrafter"/>
</dbReference>
<dbReference type="InterPro" id="IPR004854">
    <property type="entry name" value="Ufd1-like"/>
</dbReference>
<accession>A0A1E3PE98</accession>
<dbReference type="Proteomes" id="UP000095009">
    <property type="component" value="Unassembled WGS sequence"/>
</dbReference>
<evidence type="ECO:0000313" key="7">
    <source>
        <dbReference type="Proteomes" id="UP000095009"/>
    </source>
</evidence>
<keyword evidence="7" id="KW-1185">Reference proteome</keyword>
<evidence type="ECO:0008006" key="8">
    <source>
        <dbReference type="Google" id="ProtNLM"/>
    </source>
</evidence>
<gene>
    <name evidence="6" type="ORF">NADFUDRAFT_84195</name>
</gene>
<dbReference type="Pfam" id="PF23580">
    <property type="entry name" value="Znf_XAF1_N"/>
    <property type="match status" value="1"/>
</dbReference>
<dbReference type="AlphaFoldDB" id="A0A1E3PE98"/>
<dbReference type="OrthoDB" id="193703at2759"/>
<feature type="domain" description="Ubiquitin fusion degradation protein UFD1 N-terminal subdomain 1" evidence="3">
    <location>
        <begin position="28"/>
        <end position="98"/>
    </location>
</feature>
<dbReference type="GO" id="GO:0034098">
    <property type="term" value="C:VCP-NPL4-UFD1 AAA ATPase complex"/>
    <property type="evidence" value="ECO:0007669"/>
    <property type="project" value="TreeGrafter"/>
</dbReference>
<keyword evidence="2" id="KW-0833">Ubl conjugation pathway</keyword>
<dbReference type="PANTHER" id="PTHR12555">
    <property type="entry name" value="UBIQUITIN FUSION DEGRADATON PROTEIN 1"/>
    <property type="match status" value="1"/>
</dbReference>
<dbReference type="GO" id="GO:0031593">
    <property type="term" value="F:polyubiquitin modification-dependent protein binding"/>
    <property type="evidence" value="ECO:0007669"/>
    <property type="project" value="TreeGrafter"/>
</dbReference>
<dbReference type="PANTHER" id="PTHR12555:SF15">
    <property type="entry name" value="FUSION DEGRADATION PROTEIN (UFD1), PUTATIVE (AFU_ORTHOLOGUE AFUA_4G04640)-RELATED"/>
    <property type="match status" value="1"/>
</dbReference>
<sequence length="716" mass="79759">MTDIPRISWSSTLYFDVILNPVGQLQSLSDKVNLPAAILESLISQTSENLPLPHPLIFRITDPVTGHWTHVGVREFTAEPDRIHLPLAVLTNLHLADKYSEASCFNDVELVSLNIQLVDLPKGKRLKLQPLEASYDSLVKDYKALLEHKLRAQYTSLTEGDTLIIDAGVDIRSSQGKNERRLLKFAVVEVEPHSNDGIGAINIIDTDINLEIVPLSEDKARQSSEQKTLIASQEVPIQDITIDSAITIPVGSGLRKFRFKLEEWINSQPITPYLVCKDDSSNLEADTSQSQLYISIDEMTLADDSFLWSTASGKQLIITPDNPYLNDDRALALFILVKPLSDNGISSAEYELGISQSMTVSTDYVQQSESRDEVECENCHQSVPSRVIQLHSSFCARNNVRCEKGCGRVYLKSDGGIPANHWHCIECSTVDECIYGDTQASYAIHQKFMHQSTSCQCGQSFANFVVAAQHRALECGLSLHICQFCHLSVPRGSQNDDGTATPSTTSAINVMVGFTDHEAECGNRTSDCHICNKAVRLRDMKSHLKWHQIQRLDQHEPTICSNENCVRVLESSTSAPNGNSLGLCGICFGPLYSGVHDPDGIKLNSRLERRYVIQMTRGCGKTWCRNHQACLTASQGLGHPKHTMGTVMGLVTEWISAHRYEFCVDEMTTKRHEIVNWIAQEGVYSEPWISKAVQEAKGNENATRQWLSIYGVKINE</sequence>
<comment type="similarity">
    <text evidence="1">Belongs to the UFD1 family.</text>
</comment>
<name>A0A1E3PE98_9ASCO</name>
<dbReference type="EMBL" id="KV454414">
    <property type="protein sequence ID" value="ODQ63534.1"/>
    <property type="molecule type" value="Genomic_DNA"/>
</dbReference>
<reference evidence="6 7" key="1">
    <citation type="journal article" date="2016" name="Proc. Natl. Acad. Sci. U.S.A.">
        <title>Comparative genomics of biotechnologically important yeasts.</title>
        <authorList>
            <person name="Riley R."/>
            <person name="Haridas S."/>
            <person name="Wolfe K.H."/>
            <person name="Lopes M.R."/>
            <person name="Hittinger C.T."/>
            <person name="Goeker M."/>
            <person name="Salamov A.A."/>
            <person name="Wisecaver J.H."/>
            <person name="Long T.M."/>
            <person name="Calvey C.H."/>
            <person name="Aerts A.L."/>
            <person name="Barry K.W."/>
            <person name="Choi C."/>
            <person name="Clum A."/>
            <person name="Coughlan A.Y."/>
            <person name="Deshpande S."/>
            <person name="Douglass A.P."/>
            <person name="Hanson S.J."/>
            <person name="Klenk H.-P."/>
            <person name="LaButti K.M."/>
            <person name="Lapidus A."/>
            <person name="Lindquist E.A."/>
            <person name="Lipzen A.M."/>
            <person name="Meier-Kolthoff J.P."/>
            <person name="Ohm R.A."/>
            <person name="Otillar R.P."/>
            <person name="Pangilinan J.L."/>
            <person name="Peng Y."/>
            <person name="Rokas A."/>
            <person name="Rosa C.A."/>
            <person name="Scheuner C."/>
            <person name="Sibirny A.A."/>
            <person name="Slot J.C."/>
            <person name="Stielow J.B."/>
            <person name="Sun H."/>
            <person name="Kurtzman C.P."/>
            <person name="Blackwell M."/>
            <person name="Grigoriev I.V."/>
            <person name="Jeffries T.W."/>
        </authorList>
    </citation>
    <scope>NUCLEOTIDE SEQUENCE [LARGE SCALE GENOMIC DNA]</scope>
    <source>
        <strain evidence="6 7">DSM 6958</strain>
    </source>
</reference>
<dbReference type="GO" id="GO:0006511">
    <property type="term" value="P:ubiquitin-dependent protein catabolic process"/>
    <property type="evidence" value="ECO:0007669"/>
    <property type="project" value="InterPro"/>
</dbReference>
<dbReference type="Pfam" id="PF21366">
    <property type="entry name" value="TRAFD1-XIAF1_ZnF"/>
    <property type="match status" value="1"/>
</dbReference>
<dbReference type="InterPro" id="IPR055417">
    <property type="entry name" value="UFD1_N1"/>
</dbReference>
<dbReference type="Pfam" id="PF03152">
    <property type="entry name" value="UFD1_N1"/>
    <property type="match status" value="1"/>
</dbReference>
<evidence type="ECO:0000259" key="3">
    <source>
        <dbReference type="Pfam" id="PF03152"/>
    </source>
</evidence>
<evidence type="ECO:0000313" key="6">
    <source>
        <dbReference type="EMBL" id="ODQ63534.1"/>
    </source>
</evidence>
<proteinExistence type="inferred from homology"/>
<evidence type="ECO:0000256" key="2">
    <source>
        <dbReference type="ARBA" id="ARBA00022786"/>
    </source>
</evidence>